<evidence type="ECO:0000259" key="2">
    <source>
        <dbReference type="PROSITE" id="PS51729"/>
    </source>
</evidence>
<feature type="domain" description="N-acetyltransferase" evidence="2">
    <location>
        <begin position="2"/>
        <end position="84"/>
    </location>
</feature>
<dbReference type="PANTHER" id="PTHR31435:SF10">
    <property type="entry name" value="BSR4717 PROTEIN"/>
    <property type="match status" value="1"/>
</dbReference>
<dbReference type="PROSITE" id="PS51729">
    <property type="entry name" value="GNAT_YJDJ"/>
    <property type="match status" value="1"/>
</dbReference>
<dbReference type="InterPro" id="IPR000182">
    <property type="entry name" value="GNAT_dom"/>
</dbReference>
<proteinExistence type="predicted"/>
<keyword evidence="3" id="KW-0808">Transferase</keyword>
<dbReference type="Gene3D" id="3.40.630.30">
    <property type="match status" value="1"/>
</dbReference>
<dbReference type="SUPFAM" id="SSF55729">
    <property type="entry name" value="Acyl-CoA N-acyltransferases (Nat)"/>
    <property type="match status" value="1"/>
</dbReference>
<evidence type="ECO:0000313" key="4">
    <source>
        <dbReference type="Proteomes" id="UP000070080"/>
    </source>
</evidence>
<name>A0A133YFT6_9FIRM</name>
<dbReference type="Proteomes" id="UP000070080">
    <property type="component" value="Unassembled WGS sequence"/>
</dbReference>
<dbReference type="GO" id="GO:0016747">
    <property type="term" value="F:acyltransferase activity, transferring groups other than amino-acyl groups"/>
    <property type="evidence" value="ECO:0007669"/>
    <property type="project" value="InterPro"/>
</dbReference>
<dbReference type="OrthoDB" id="9793389at2"/>
<keyword evidence="4" id="KW-1185">Reference proteome</keyword>
<dbReference type="STRING" id="1497955.HMPREF1872_00491"/>
<reference evidence="4" key="1">
    <citation type="submission" date="2016-01" db="EMBL/GenBank/DDBJ databases">
        <authorList>
            <person name="Mitreva M."/>
            <person name="Pepin K.H."/>
            <person name="Mihindukulasuriya K.A."/>
            <person name="Fulton R."/>
            <person name="Fronick C."/>
            <person name="O'Laughlin M."/>
            <person name="Miner T."/>
            <person name="Herter B."/>
            <person name="Rosa B.A."/>
            <person name="Cordes M."/>
            <person name="Tomlinson C."/>
            <person name="Wollam A."/>
            <person name="Palsikar V.B."/>
            <person name="Mardis E.R."/>
            <person name="Wilson R.K."/>
        </authorList>
    </citation>
    <scope>NUCLEOTIDE SEQUENCE [LARGE SCALE GENOMIC DNA]</scope>
    <source>
        <strain evidence="4">KA00274</strain>
    </source>
</reference>
<dbReference type="PROSITE" id="PS51186">
    <property type="entry name" value="GNAT"/>
    <property type="match status" value="1"/>
</dbReference>
<evidence type="ECO:0000259" key="1">
    <source>
        <dbReference type="PROSITE" id="PS51186"/>
    </source>
</evidence>
<dbReference type="CDD" id="cd04301">
    <property type="entry name" value="NAT_SF"/>
    <property type="match status" value="1"/>
</dbReference>
<protein>
    <submittedName>
        <fullName evidence="3">Acetyltransferase, GNAT family</fullName>
    </submittedName>
</protein>
<dbReference type="RefSeq" id="WP_066713449.1">
    <property type="nucleotide sequence ID" value="NZ_CP118869.1"/>
</dbReference>
<dbReference type="Pfam" id="PF14542">
    <property type="entry name" value="Acetyltransf_CG"/>
    <property type="match status" value="1"/>
</dbReference>
<organism evidence="3 4">
    <name type="scientific">Amygdalobacter nucleatus</name>
    <dbReference type="NCBI Taxonomy" id="3029274"/>
    <lineage>
        <taxon>Bacteria</taxon>
        <taxon>Bacillati</taxon>
        <taxon>Bacillota</taxon>
        <taxon>Clostridia</taxon>
        <taxon>Eubacteriales</taxon>
        <taxon>Oscillospiraceae</taxon>
        <taxon>Amygdalobacter</taxon>
    </lineage>
</organism>
<sequence>MEIKQGKNRFYIGSSETDFVAEITFELVDANTWSINHTFVDPSLEGQGIGRKLVKAVKDYAEAQGKELTATCSYAAHVLAKSAK</sequence>
<dbReference type="InterPro" id="IPR031165">
    <property type="entry name" value="GNAT_YJDJ"/>
</dbReference>
<gene>
    <name evidence="3" type="ORF">HMPREF1872_00491</name>
</gene>
<feature type="domain" description="N-acetyltransferase" evidence="1">
    <location>
        <begin position="1"/>
        <end position="84"/>
    </location>
</feature>
<dbReference type="PANTHER" id="PTHR31435">
    <property type="entry name" value="PROTEIN NATD1"/>
    <property type="match status" value="1"/>
</dbReference>
<dbReference type="EMBL" id="LSCV01000008">
    <property type="protein sequence ID" value="KXB42017.1"/>
    <property type="molecule type" value="Genomic_DNA"/>
</dbReference>
<evidence type="ECO:0000313" key="3">
    <source>
        <dbReference type="EMBL" id="KXB42017.1"/>
    </source>
</evidence>
<comment type="caution">
    <text evidence="3">The sequence shown here is derived from an EMBL/GenBank/DDBJ whole genome shotgun (WGS) entry which is preliminary data.</text>
</comment>
<dbReference type="InterPro" id="IPR045057">
    <property type="entry name" value="Gcn5-rel_NAT"/>
</dbReference>
<dbReference type="InterPro" id="IPR016181">
    <property type="entry name" value="Acyl_CoA_acyltransferase"/>
</dbReference>
<accession>A0A133YFT6</accession>
<dbReference type="AlphaFoldDB" id="A0A133YFT6"/>